<dbReference type="NCBIfam" id="TIGR01640">
    <property type="entry name" value="F_box_assoc_1"/>
    <property type="match status" value="1"/>
</dbReference>
<dbReference type="Pfam" id="PF00646">
    <property type="entry name" value="F-box"/>
    <property type="match status" value="1"/>
</dbReference>
<dbReference type="EMBL" id="OZ075122">
    <property type="protein sequence ID" value="CAL4906017.1"/>
    <property type="molecule type" value="Genomic_DNA"/>
</dbReference>
<dbReference type="InterPro" id="IPR036047">
    <property type="entry name" value="F-box-like_dom_sf"/>
</dbReference>
<dbReference type="InterPro" id="IPR001810">
    <property type="entry name" value="F-box_dom"/>
</dbReference>
<dbReference type="Proteomes" id="UP001497457">
    <property type="component" value="Chromosome 12b"/>
</dbReference>
<sequence>MASAALARDADSLAVSNDGALPSDVLYEVLLRVPAKALCRLRLVCRSWRSLTSDPRFARTHSARHPLFIVIDLDRLDPEIHIIDLYSGGIVKRISSADLAQRVHGIGDLYRLMSTEASLVCVSTTTSDDGTVQDIVLNPATGAVKILPDDNRSGLVDSCILGYVPSTGQYKVLRLSFCGTPEETFKVACEVITLGGCGDDQRWRAKPSRAISILAHVKYVAVVHGVAYFWLFKSSDDDDDDDDNSNTMPIVALFDLATEKWRPSTLPGPISCHVYQVDADQIHFNSFDGCLVISHHKVRDCSADLWFLMGVDNNRPSWTKRYSMRCAPHWDHAIFYPPCPLVILGDGRVVAWLKRKRVLTVYDPSTGTWEDLINLKYYFTLEMYQGSLLCSDLEC</sequence>
<reference evidence="2" key="1">
    <citation type="submission" date="2024-10" db="EMBL/GenBank/DDBJ databases">
        <authorList>
            <person name="Ryan C."/>
        </authorList>
    </citation>
    <scope>NUCLEOTIDE SEQUENCE [LARGE SCALE GENOMIC DNA]</scope>
</reference>
<proteinExistence type="predicted"/>
<dbReference type="PROSITE" id="PS50181">
    <property type="entry name" value="FBOX"/>
    <property type="match status" value="1"/>
</dbReference>
<dbReference type="SUPFAM" id="SSF81383">
    <property type="entry name" value="F-box domain"/>
    <property type="match status" value="1"/>
</dbReference>
<dbReference type="CDD" id="cd22157">
    <property type="entry name" value="F-box_AtFBW1-like"/>
    <property type="match status" value="1"/>
</dbReference>
<dbReference type="InterPro" id="IPR013187">
    <property type="entry name" value="F-box-assoc_dom_typ3"/>
</dbReference>
<evidence type="ECO:0000259" key="1">
    <source>
        <dbReference type="PROSITE" id="PS50181"/>
    </source>
</evidence>
<dbReference type="Gene3D" id="2.120.10.80">
    <property type="entry name" value="Kelch-type beta propeller"/>
    <property type="match status" value="1"/>
</dbReference>
<dbReference type="InterPro" id="IPR017451">
    <property type="entry name" value="F-box-assoc_interact_dom"/>
</dbReference>
<gene>
    <name evidence="2" type="ORF">URODEC1_LOCUS11930</name>
</gene>
<name>A0ABC8WB83_9POAL</name>
<dbReference type="SUPFAM" id="SSF69304">
    <property type="entry name" value="Tricorn protease N-terminal domain"/>
    <property type="match status" value="1"/>
</dbReference>
<keyword evidence="3" id="KW-1185">Reference proteome</keyword>
<evidence type="ECO:0000313" key="3">
    <source>
        <dbReference type="Proteomes" id="UP001497457"/>
    </source>
</evidence>
<organism evidence="2 3">
    <name type="scientific">Urochloa decumbens</name>
    <dbReference type="NCBI Taxonomy" id="240449"/>
    <lineage>
        <taxon>Eukaryota</taxon>
        <taxon>Viridiplantae</taxon>
        <taxon>Streptophyta</taxon>
        <taxon>Embryophyta</taxon>
        <taxon>Tracheophyta</taxon>
        <taxon>Spermatophyta</taxon>
        <taxon>Magnoliopsida</taxon>
        <taxon>Liliopsida</taxon>
        <taxon>Poales</taxon>
        <taxon>Poaceae</taxon>
        <taxon>PACMAD clade</taxon>
        <taxon>Panicoideae</taxon>
        <taxon>Panicodae</taxon>
        <taxon>Paniceae</taxon>
        <taxon>Melinidinae</taxon>
        <taxon>Urochloa</taxon>
    </lineage>
</organism>
<dbReference type="InterPro" id="IPR015915">
    <property type="entry name" value="Kelch-typ_b-propeller"/>
</dbReference>
<protein>
    <recommendedName>
        <fullName evidence="1">F-box domain-containing protein</fullName>
    </recommendedName>
</protein>
<dbReference type="SMART" id="SM00256">
    <property type="entry name" value="FBOX"/>
    <property type="match status" value="1"/>
</dbReference>
<evidence type="ECO:0000313" key="2">
    <source>
        <dbReference type="EMBL" id="CAL4906017.1"/>
    </source>
</evidence>
<dbReference type="Gene3D" id="1.20.1280.50">
    <property type="match status" value="1"/>
</dbReference>
<accession>A0ABC8WB83</accession>
<dbReference type="AlphaFoldDB" id="A0ABC8WB83"/>
<dbReference type="PANTHER" id="PTHR31111:SF133">
    <property type="entry name" value="OS07G0196600 PROTEIN"/>
    <property type="match status" value="1"/>
</dbReference>
<feature type="domain" description="F-box" evidence="1">
    <location>
        <begin position="15"/>
        <end position="61"/>
    </location>
</feature>
<dbReference type="Pfam" id="PF08268">
    <property type="entry name" value="FBA_3"/>
    <property type="match status" value="1"/>
</dbReference>
<dbReference type="PANTHER" id="PTHR31111">
    <property type="entry name" value="BNAA05G37150D PROTEIN-RELATED"/>
    <property type="match status" value="1"/>
</dbReference>